<keyword evidence="8" id="KW-0460">Magnesium</keyword>
<evidence type="ECO:0000256" key="3">
    <source>
        <dbReference type="ARBA" id="ARBA00022679"/>
    </source>
</evidence>
<dbReference type="Proteomes" id="UP000024404">
    <property type="component" value="Unassembled WGS sequence"/>
</dbReference>
<dbReference type="EnsemblMetazoa" id="OVOC6474.1">
    <property type="protein sequence ID" value="OVOC6474.1"/>
    <property type="gene ID" value="WBGene00243283"/>
</dbReference>
<evidence type="ECO:0000256" key="11">
    <source>
        <dbReference type="ARBA" id="ARBA00047899"/>
    </source>
</evidence>
<evidence type="ECO:0000313" key="16">
    <source>
        <dbReference type="EnsemblMetazoa" id="OVOC6474.1"/>
    </source>
</evidence>
<evidence type="ECO:0000256" key="7">
    <source>
        <dbReference type="ARBA" id="ARBA00022840"/>
    </source>
</evidence>
<keyword evidence="3" id="KW-0808">Transferase</keyword>
<name>A0A8R1Y151_ONCVO</name>
<feature type="domain" description="Protein kinase" evidence="15">
    <location>
        <begin position="135"/>
        <end position="381"/>
    </location>
</feature>
<evidence type="ECO:0000256" key="5">
    <source>
        <dbReference type="ARBA" id="ARBA00022741"/>
    </source>
</evidence>
<protein>
    <recommendedName>
        <fullName evidence="1">non-specific serine/threonine protein kinase</fullName>
        <ecNumber evidence="1">2.7.11.1</ecNumber>
    </recommendedName>
</protein>
<dbReference type="SUPFAM" id="SSF56112">
    <property type="entry name" value="Protein kinase-like (PK-like)"/>
    <property type="match status" value="1"/>
</dbReference>
<evidence type="ECO:0000256" key="13">
    <source>
        <dbReference type="PROSITE-ProRule" id="PRU10141"/>
    </source>
</evidence>
<dbReference type="AlphaFoldDB" id="A0A8R1Y151"/>
<keyword evidence="9" id="KW-0131">Cell cycle</keyword>
<evidence type="ECO:0000256" key="4">
    <source>
        <dbReference type="ARBA" id="ARBA00022723"/>
    </source>
</evidence>
<dbReference type="GO" id="GO:0051321">
    <property type="term" value="P:meiotic cell cycle"/>
    <property type="evidence" value="ECO:0007669"/>
    <property type="project" value="TreeGrafter"/>
</dbReference>
<keyword evidence="5 13" id="KW-0547">Nucleotide-binding</keyword>
<dbReference type="InterPro" id="IPR017441">
    <property type="entry name" value="Protein_kinase_ATP_BS"/>
</dbReference>
<feature type="binding site" evidence="13">
    <location>
        <position position="164"/>
    </location>
    <ligand>
        <name>ATP</name>
        <dbReference type="ChEBI" id="CHEBI:30616"/>
    </ligand>
</feature>
<feature type="compositionally biased region" description="Basic and acidic residues" evidence="14">
    <location>
        <begin position="756"/>
        <end position="771"/>
    </location>
</feature>
<dbReference type="EMBL" id="CMVM020000177">
    <property type="status" value="NOT_ANNOTATED_CDS"/>
    <property type="molecule type" value="Genomic_DNA"/>
</dbReference>
<keyword evidence="17" id="KW-1185">Reference proteome</keyword>
<dbReference type="InterPro" id="IPR008271">
    <property type="entry name" value="Ser/Thr_kinase_AS"/>
</dbReference>
<evidence type="ECO:0000256" key="8">
    <source>
        <dbReference type="ARBA" id="ARBA00022842"/>
    </source>
</evidence>
<evidence type="ECO:0000256" key="10">
    <source>
        <dbReference type="ARBA" id="ARBA00037982"/>
    </source>
</evidence>
<accession>A0A8R1Y151</accession>
<evidence type="ECO:0000256" key="6">
    <source>
        <dbReference type="ARBA" id="ARBA00022777"/>
    </source>
</evidence>
<evidence type="ECO:0000256" key="12">
    <source>
        <dbReference type="ARBA" id="ARBA00048679"/>
    </source>
</evidence>
<dbReference type="GO" id="GO:0110031">
    <property type="term" value="P:negative regulation of G2/MI transition of meiotic cell cycle"/>
    <property type="evidence" value="ECO:0007669"/>
    <property type="project" value="TreeGrafter"/>
</dbReference>
<dbReference type="GO" id="GO:0046872">
    <property type="term" value="F:metal ion binding"/>
    <property type="evidence" value="ECO:0007669"/>
    <property type="project" value="UniProtKB-KW"/>
</dbReference>
<dbReference type="InterPro" id="IPR011009">
    <property type="entry name" value="Kinase-like_dom_sf"/>
</dbReference>
<dbReference type="GO" id="GO:0004674">
    <property type="term" value="F:protein serine/threonine kinase activity"/>
    <property type="evidence" value="ECO:0007669"/>
    <property type="project" value="UniProtKB-KW"/>
</dbReference>
<evidence type="ECO:0000313" key="17">
    <source>
        <dbReference type="Proteomes" id="UP000024404"/>
    </source>
</evidence>
<comment type="catalytic activity">
    <reaction evidence="12">
        <text>L-seryl-[protein] + ATP = O-phospho-L-seryl-[protein] + ADP + H(+)</text>
        <dbReference type="Rhea" id="RHEA:17989"/>
        <dbReference type="Rhea" id="RHEA-COMP:9863"/>
        <dbReference type="Rhea" id="RHEA-COMP:11604"/>
        <dbReference type="ChEBI" id="CHEBI:15378"/>
        <dbReference type="ChEBI" id="CHEBI:29999"/>
        <dbReference type="ChEBI" id="CHEBI:30616"/>
        <dbReference type="ChEBI" id="CHEBI:83421"/>
        <dbReference type="ChEBI" id="CHEBI:456216"/>
        <dbReference type="EC" id="2.7.11.1"/>
    </reaction>
</comment>
<dbReference type="Gene3D" id="1.10.510.10">
    <property type="entry name" value="Transferase(Phosphotransferase) domain 1"/>
    <property type="match status" value="1"/>
</dbReference>
<dbReference type="Pfam" id="PF00069">
    <property type="entry name" value="Pkinase"/>
    <property type="match status" value="1"/>
</dbReference>
<evidence type="ECO:0000256" key="9">
    <source>
        <dbReference type="ARBA" id="ARBA00023306"/>
    </source>
</evidence>
<dbReference type="InterPro" id="IPR050339">
    <property type="entry name" value="CC_SR_Kinase"/>
</dbReference>
<dbReference type="InterPro" id="IPR000719">
    <property type="entry name" value="Prot_kinase_dom"/>
</dbReference>
<dbReference type="PROSITE" id="PS00108">
    <property type="entry name" value="PROTEIN_KINASE_ST"/>
    <property type="match status" value="1"/>
</dbReference>
<dbReference type="EC" id="2.7.11.1" evidence="1"/>
<keyword evidence="7 13" id="KW-0067">ATP-binding</keyword>
<reference evidence="16" key="2">
    <citation type="submission" date="2022-06" db="UniProtKB">
        <authorList>
            <consortium name="EnsemblMetazoa"/>
        </authorList>
    </citation>
    <scope>IDENTIFICATION</scope>
</reference>
<dbReference type="PANTHER" id="PTHR11042">
    <property type="entry name" value="EUKARYOTIC TRANSLATION INITIATION FACTOR 2-ALPHA KINASE EIF2-ALPHA KINASE -RELATED"/>
    <property type="match status" value="1"/>
</dbReference>
<comment type="catalytic activity">
    <reaction evidence="11">
        <text>L-threonyl-[protein] + ATP = O-phospho-L-threonyl-[protein] + ADP + H(+)</text>
        <dbReference type="Rhea" id="RHEA:46608"/>
        <dbReference type="Rhea" id="RHEA-COMP:11060"/>
        <dbReference type="Rhea" id="RHEA-COMP:11605"/>
        <dbReference type="ChEBI" id="CHEBI:15378"/>
        <dbReference type="ChEBI" id="CHEBI:30013"/>
        <dbReference type="ChEBI" id="CHEBI:30616"/>
        <dbReference type="ChEBI" id="CHEBI:61977"/>
        <dbReference type="ChEBI" id="CHEBI:456216"/>
        <dbReference type="EC" id="2.7.11.1"/>
    </reaction>
</comment>
<evidence type="ECO:0000259" key="15">
    <source>
        <dbReference type="PROSITE" id="PS50011"/>
    </source>
</evidence>
<dbReference type="PROSITE" id="PS50011">
    <property type="entry name" value="PROTEIN_KINASE_DOM"/>
    <property type="match status" value="1"/>
</dbReference>
<proteinExistence type="inferred from homology"/>
<dbReference type="SMART" id="SM00220">
    <property type="entry name" value="S_TKc"/>
    <property type="match status" value="1"/>
</dbReference>
<keyword evidence="2" id="KW-0723">Serine/threonine-protein kinase</keyword>
<comment type="similarity">
    <text evidence="10">Belongs to the protein kinase superfamily. Ser/Thr protein kinase family. GCN2 subfamily.</text>
</comment>
<dbReference type="Gene3D" id="3.30.200.20">
    <property type="entry name" value="Phosphorylase Kinase, domain 1"/>
    <property type="match status" value="1"/>
</dbReference>
<dbReference type="PANTHER" id="PTHR11042:SF183">
    <property type="entry name" value="MEMBRANE-ASSOCIATED TYROSINE- AND THREONINE-SPECIFIC CDC2-INHIBITORY KINASE"/>
    <property type="match status" value="1"/>
</dbReference>
<feature type="compositionally biased region" description="Basic and acidic residues" evidence="14">
    <location>
        <begin position="716"/>
        <end position="726"/>
    </location>
</feature>
<feature type="region of interest" description="Disordered" evidence="14">
    <location>
        <begin position="608"/>
        <end position="647"/>
    </location>
</feature>
<evidence type="ECO:0000256" key="2">
    <source>
        <dbReference type="ARBA" id="ARBA00022527"/>
    </source>
</evidence>
<keyword evidence="6" id="KW-0418">Kinase</keyword>
<sequence>MSFNQKLTDVQTSQQQQLNISIPVKDEQEMPMHRIYEDAAKIENEDKHKRTPDNSIIGTRIVQILNSVHKKPATPDYTRVSHYRECQQASCRSLRLANKEPPRGPFFISFKKKPVMIETNYYNERCHMSFFDQSFSNKRCIGKGSFGEVFKAFSKDDKRWYAVKISIEPFRSSSDRDIKLKEVQKHELLPKHPNLISYVRAWEEYGFLYIQTELCQCSLLDYKMKVGTIAEKDLWLFFGDIAQGVCYLHSQELLHLDIKPQNVLISFDGICKLGDFSLIIDLQKDSREDEGDGKYLAPEVLQNGARKPSDIFSLGMTMIDICTDLELPSRGDLWQGFRCKKIYHEFIKDIPTALLNVILPLLEIDPVKRPTAEEICCIPMIAKCIHERQYKYLERNMWWILLTVGYSSLFASSWIVQPTRSTMMHANTYLKRVHSNRRQFSPYHRTFRATSDESPMFKHGIVPRVSDSSRLELKFEEDDDDYKYNDNETDSGDKMEMSQSEDELIEIGANPRMDIDISSPSSLKKDNSTHNCGGDAIGLTNLFHSKATFYEFGATGDVFEGSDYNIFHGEENSNEKTSSRENEFMPENSELQQDISVYDTLEFDDHELPSISGSISDRPKSPEPPEDEISPLRDGYLTPPSNTTPSLFMCKTPARGQFDDSAEQKLRHYYWWREWFESPTRRFRRTPEEVIETGASRNDTSQEALGEKQLSEIEAELSHSVDDTTRRRAYFHKRGPSPPAKRAQIDNEDDTGNSENQRDDPEIKKSDTNAK</sequence>
<evidence type="ECO:0000256" key="1">
    <source>
        <dbReference type="ARBA" id="ARBA00012513"/>
    </source>
</evidence>
<reference evidence="17" key="1">
    <citation type="submission" date="2013-10" db="EMBL/GenBank/DDBJ databases">
        <title>Genome sequencing of Onchocerca volvulus.</title>
        <authorList>
            <person name="Cotton J."/>
            <person name="Tsai J."/>
            <person name="Stanley E."/>
            <person name="Tracey A."/>
            <person name="Holroyd N."/>
            <person name="Lustigman S."/>
            <person name="Berriman M."/>
        </authorList>
    </citation>
    <scope>NUCLEOTIDE SEQUENCE</scope>
</reference>
<dbReference type="GO" id="GO:0005737">
    <property type="term" value="C:cytoplasm"/>
    <property type="evidence" value="ECO:0007669"/>
    <property type="project" value="TreeGrafter"/>
</dbReference>
<dbReference type="PROSITE" id="PS00107">
    <property type="entry name" value="PROTEIN_KINASE_ATP"/>
    <property type="match status" value="1"/>
</dbReference>
<feature type="region of interest" description="Disordered" evidence="14">
    <location>
        <begin position="716"/>
        <end position="771"/>
    </location>
</feature>
<dbReference type="GO" id="GO:0005524">
    <property type="term" value="F:ATP binding"/>
    <property type="evidence" value="ECO:0007669"/>
    <property type="project" value="UniProtKB-UniRule"/>
</dbReference>
<dbReference type="GO" id="GO:0005634">
    <property type="term" value="C:nucleus"/>
    <property type="evidence" value="ECO:0007669"/>
    <property type="project" value="TreeGrafter"/>
</dbReference>
<keyword evidence="4" id="KW-0479">Metal-binding</keyword>
<evidence type="ECO:0000256" key="14">
    <source>
        <dbReference type="SAM" id="MobiDB-lite"/>
    </source>
</evidence>
<organism evidence="16 17">
    <name type="scientific">Onchocerca volvulus</name>
    <dbReference type="NCBI Taxonomy" id="6282"/>
    <lineage>
        <taxon>Eukaryota</taxon>
        <taxon>Metazoa</taxon>
        <taxon>Ecdysozoa</taxon>
        <taxon>Nematoda</taxon>
        <taxon>Chromadorea</taxon>
        <taxon>Rhabditida</taxon>
        <taxon>Spirurina</taxon>
        <taxon>Spiruromorpha</taxon>
        <taxon>Filarioidea</taxon>
        <taxon>Onchocercidae</taxon>
        <taxon>Onchocerca</taxon>
    </lineage>
</organism>